<dbReference type="Pfam" id="PF04082">
    <property type="entry name" value="Fungal_trans"/>
    <property type="match status" value="1"/>
</dbReference>
<dbReference type="Gene3D" id="4.10.240.10">
    <property type="entry name" value="Zn(2)-C6 fungal-type DNA-binding domain"/>
    <property type="match status" value="1"/>
</dbReference>
<gene>
    <name evidence="11" type="ORF">BDZ94DRAFT_1249115</name>
</gene>
<feature type="domain" description="Zn(2)-C6 fungal-type" evidence="9">
    <location>
        <begin position="103"/>
        <end position="132"/>
    </location>
</feature>
<keyword evidence="4 7" id="KW-0863">Zinc-finger</keyword>
<comment type="caution">
    <text evidence="11">The sequence shown here is derived from an EMBL/GenBank/DDBJ whole genome shotgun (WGS) entry which is preliminary data.</text>
</comment>
<evidence type="ECO:0000256" key="5">
    <source>
        <dbReference type="ARBA" id="ARBA00022833"/>
    </source>
</evidence>
<dbReference type="PROSITE" id="PS50048">
    <property type="entry name" value="ZN2_CY6_FUNGAL_2"/>
    <property type="match status" value="1"/>
</dbReference>
<dbReference type="PANTHER" id="PTHR40626">
    <property type="entry name" value="MIP31509P"/>
    <property type="match status" value="1"/>
</dbReference>
<evidence type="ECO:0000256" key="2">
    <source>
        <dbReference type="ARBA" id="ARBA00022723"/>
    </source>
</evidence>
<keyword evidence="5" id="KW-0862">Zinc</keyword>
<evidence type="ECO:0000313" key="11">
    <source>
        <dbReference type="EMBL" id="KAF9467338.1"/>
    </source>
</evidence>
<evidence type="ECO:0000256" key="3">
    <source>
        <dbReference type="ARBA" id="ARBA00022737"/>
    </source>
</evidence>
<evidence type="ECO:0000256" key="6">
    <source>
        <dbReference type="ARBA" id="ARBA00023242"/>
    </source>
</evidence>
<keyword evidence="6" id="KW-0539">Nucleus</keyword>
<feature type="region of interest" description="Disordered" evidence="8">
    <location>
        <begin position="1"/>
        <end position="29"/>
    </location>
</feature>
<dbReference type="GO" id="GO:0005634">
    <property type="term" value="C:nucleus"/>
    <property type="evidence" value="ECO:0007669"/>
    <property type="project" value="UniProtKB-SubCell"/>
</dbReference>
<evidence type="ECO:0000256" key="7">
    <source>
        <dbReference type="PROSITE-ProRule" id="PRU00042"/>
    </source>
</evidence>
<organism evidence="11 12">
    <name type="scientific">Collybia nuda</name>
    <dbReference type="NCBI Taxonomy" id="64659"/>
    <lineage>
        <taxon>Eukaryota</taxon>
        <taxon>Fungi</taxon>
        <taxon>Dikarya</taxon>
        <taxon>Basidiomycota</taxon>
        <taxon>Agaricomycotina</taxon>
        <taxon>Agaricomycetes</taxon>
        <taxon>Agaricomycetidae</taxon>
        <taxon>Agaricales</taxon>
        <taxon>Tricholomatineae</taxon>
        <taxon>Clitocybaceae</taxon>
        <taxon>Collybia</taxon>
    </lineage>
</organism>
<dbReference type="SMART" id="SM00066">
    <property type="entry name" value="GAL4"/>
    <property type="match status" value="1"/>
</dbReference>
<dbReference type="SUPFAM" id="SSF57701">
    <property type="entry name" value="Zn2/Cys6 DNA-binding domain"/>
    <property type="match status" value="1"/>
</dbReference>
<dbReference type="InterPro" id="IPR007219">
    <property type="entry name" value="XnlR_reg_dom"/>
</dbReference>
<dbReference type="PROSITE" id="PS00028">
    <property type="entry name" value="ZINC_FINGER_C2H2_1"/>
    <property type="match status" value="1"/>
</dbReference>
<sequence length="762" mass="86098">MDVQRDPLEPSPDQPMEFRKKDGSLSKMRNHRGNIPILPQTKLCPHCPAKFTRTTHLNRHLRTHTNERLHRCDTCDSQFTRSDLLTRHKKSCNDPTSRTRRKSCASCMESKIKCDRQYPCSKCASRGKDCVFTGPGRRASVITRPLPTPQTVSYVDPPLDGPTTPSILYAPAPQAGHSFSNRSFHVQEQEEILRASMSMPSFSDHKSFPSSSDFSSSSSMTDLYPASTSNRNSERPLTVNSHLSPVYANDVFAPFFSSIFSQLPPTVSMPDDSNIGWAGINLRNNSPEALHFLRGVTPRALSISGSFDDSQTFEAESETSGFSSLMLRPPLSDMQLSPIDGANYSPDESELQHYLYLFVSTFLPQIPIVHPSTFSPDNKPPILLCAMYACGALYVKTRKAAVFISQTLASAREALVQEFAKNPTDSSDQIHLILAVVLLQTIGLFHQQPDQRASSSIYHGMLVMMIRRTGLISKNAHWTPRSATETSLEILWHEWIVSETAKRAIWWSYLHDCCHSIYFALPSSYHPSEIELNLPCDGSLWQATTSTDWFMALQTPSLYGNSNFRLIGMSMSRCLSTLSETRHAAIHIPLSPFAHFVLIHAILRDLFVTCVEGRFPKAAGGVSDSDTVSREIYGLQYALHNWLQNWLNSPELPKAQDPNEEPPFINNVLPFYWLGQVSLLAYQESLPPFEQDSPNNLKVEVRFRIVKQWLKHIRGFLKNNDDQQPTLFWDELMRIRLQTWQQENGGDNLDDQEGLLGFFPEH</sequence>
<dbReference type="GO" id="GO:0008270">
    <property type="term" value="F:zinc ion binding"/>
    <property type="evidence" value="ECO:0007669"/>
    <property type="project" value="UniProtKB-KW"/>
</dbReference>
<accession>A0A9P5YED7</accession>
<evidence type="ECO:0000259" key="10">
    <source>
        <dbReference type="PROSITE" id="PS50157"/>
    </source>
</evidence>
<dbReference type="SUPFAM" id="SSF57667">
    <property type="entry name" value="beta-beta-alpha zinc fingers"/>
    <property type="match status" value="1"/>
</dbReference>
<dbReference type="GO" id="GO:0000785">
    <property type="term" value="C:chromatin"/>
    <property type="evidence" value="ECO:0007669"/>
    <property type="project" value="TreeGrafter"/>
</dbReference>
<proteinExistence type="predicted"/>
<keyword evidence="2" id="KW-0479">Metal-binding</keyword>
<dbReference type="InterPro" id="IPR036864">
    <property type="entry name" value="Zn2-C6_fun-type_DNA-bd_sf"/>
</dbReference>
<keyword evidence="12" id="KW-1185">Reference proteome</keyword>
<dbReference type="CDD" id="cd12148">
    <property type="entry name" value="fungal_TF_MHR"/>
    <property type="match status" value="1"/>
</dbReference>
<dbReference type="InterPro" id="IPR036236">
    <property type="entry name" value="Znf_C2H2_sf"/>
</dbReference>
<dbReference type="SMART" id="SM00906">
    <property type="entry name" value="Fungal_trans"/>
    <property type="match status" value="1"/>
</dbReference>
<dbReference type="InterPro" id="IPR001138">
    <property type="entry name" value="Zn2Cys6_DnaBD"/>
</dbReference>
<evidence type="ECO:0000259" key="9">
    <source>
        <dbReference type="PROSITE" id="PS50048"/>
    </source>
</evidence>
<name>A0A9P5YED7_9AGAR</name>
<evidence type="ECO:0000313" key="12">
    <source>
        <dbReference type="Proteomes" id="UP000807353"/>
    </source>
</evidence>
<reference evidence="11" key="1">
    <citation type="submission" date="2020-11" db="EMBL/GenBank/DDBJ databases">
        <authorList>
            <consortium name="DOE Joint Genome Institute"/>
            <person name="Ahrendt S."/>
            <person name="Riley R."/>
            <person name="Andreopoulos W."/>
            <person name="Labutti K."/>
            <person name="Pangilinan J."/>
            <person name="Ruiz-Duenas F.J."/>
            <person name="Barrasa J.M."/>
            <person name="Sanchez-Garcia M."/>
            <person name="Camarero S."/>
            <person name="Miyauchi S."/>
            <person name="Serrano A."/>
            <person name="Linde D."/>
            <person name="Babiker R."/>
            <person name="Drula E."/>
            <person name="Ayuso-Fernandez I."/>
            <person name="Pacheco R."/>
            <person name="Padilla G."/>
            <person name="Ferreira P."/>
            <person name="Barriuso J."/>
            <person name="Kellner H."/>
            <person name="Castanera R."/>
            <person name="Alfaro M."/>
            <person name="Ramirez L."/>
            <person name="Pisabarro A.G."/>
            <person name="Kuo A."/>
            <person name="Tritt A."/>
            <person name="Lipzen A."/>
            <person name="He G."/>
            <person name="Yan M."/>
            <person name="Ng V."/>
            <person name="Cullen D."/>
            <person name="Martin F."/>
            <person name="Rosso M.-N."/>
            <person name="Henrissat B."/>
            <person name="Hibbett D."/>
            <person name="Martinez A.T."/>
            <person name="Grigoriev I.V."/>
        </authorList>
    </citation>
    <scope>NUCLEOTIDE SEQUENCE</scope>
    <source>
        <strain evidence="11">CBS 247.69</strain>
    </source>
</reference>
<dbReference type="InterPro" id="IPR013087">
    <property type="entry name" value="Znf_C2H2_type"/>
</dbReference>
<evidence type="ECO:0000256" key="1">
    <source>
        <dbReference type="ARBA" id="ARBA00004123"/>
    </source>
</evidence>
<evidence type="ECO:0000256" key="8">
    <source>
        <dbReference type="SAM" id="MobiDB-lite"/>
    </source>
</evidence>
<dbReference type="SMART" id="SM00355">
    <property type="entry name" value="ZnF_C2H2"/>
    <property type="match status" value="2"/>
</dbReference>
<dbReference type="PANTHER" id="PTHR40626:SF11">
    <property type="entry name" value="ZINC FINGER PROTEIN YPR022C"/>
    <property type="match status" value="1"/>
</dbReference>
<dbReference type="AlphaFoldDB" id="A0A9P5YED7"/>
<dbReference type="CDD" id="cd00067">
    <property type="entry name" value="GAL4"/>
    <property type="match status" value="1"/>
</dbReference>
<dbReference type="Gene3D" id="3.30.160.60">
    <property type="entry name" value="Classic Zinc Finger"/>
    <property type="match status" value="2"/>
</dbReference>
<dbReference type="GO" id="GO:0006351">
    <property type="term" value="P:DNA-templated transcription"/>
    <property type="evidence" value="ECO:0007669"/>
    <property type="project" value="InterPro"/>
</dbReference>
<dbReference type="OrthoDB" id="1405595at2759"/>
<dbReference type="Proteomes" id="UP000807353">
    <property type="component" value="Unassembled WGS sequence"/>
</dbReference>
<protein>
    <submittedName>
        <fullName evidence="11">Fungal-specific transcription factor domain-containing protein</fullName>
    </submittedName>
</protein>
<feature type="compositionally biased region" description="Low complexity" evidence="8">
    <location>
        <begin position="210"/>
        <end position="219"/>
    </location>
</feature>
<dbReference type="InterPro" id="IPR051059">
    <property type="entry name" value="VerF-like"/>
</dbReference>
<dbReference type="PROSITE" id="PS50157">
    <property type="entry name" value="ZINC_FINGER_C2H2_2"/>
    <property type="match status" value="1"/>
</dbReference>
<comment type="subcellular location">
    <subcellularLocation>
        <location evidence="1">Nucleus</location>
    </subcellularLocation>
</comment>
<feature type="region of interest" description="Disordered" evidence="8">
    <location>
        <begin position="210"/>
        <end position="236"/>
    </location>
</feature>
<evidence type="ECO:0000256" key="4">
    <source>
        <dbReference type="ARBA" id="ARBA00022771"/>
    </source>
</evidence>
<feature type="domain" description="C2H2-type" evidence="10">
    <location>
        <begin position="42"/>
        <end position="69"/>
    </location>
</feature>
<dbReference type="EMBL" id="MU150237">
    <property type="protein sequence ID" value="KAF9467338.1"/>
    <property type="molecule type" value="Genomic_DNA"/>
</dbReference>
<keyword evidence="3" id="KW-0677">Repeat</keyword>
<dbReference type="GO" id="GO:0000981">
    <property type="term" value="F:DNA-binding transcription factor activity, RNA polymerase II-specific"/>
    <property type="evidence" value="ECO:0007669"/>
    <property type="project" value="InterPro"/>
</dbReference>
<dbReference type="GO" id="GO:0000978">
    <property type="term" value="F:RNA polymerase II cis-regulatory region sequence-specific DNA binding"/>
    <property type="evidence" value="ECO:0007669"/>
    <property type="project" value="InterPro"/>
</dbReference>
<dbReference type="Pfam" id="PF00172">
    <property type="entry name" value="Zn_clus"/>
    <property type="match status" value="1"/>
</dbReference>